<evidence type="ECO:0000256" key="2">
    <source>
        <dbReference type="ARBA" id="ARBA00023242"/>
    </source>
</evidence>
<proteinExistence type="predicted"/>
<evidence type="ECO:0000313" key="5">
    <source>
        <dbReference type="EMBL" id="KYP67297.1"/>
    </source>
</evidence>
<dbReference type="PANTHER" id="PTHR31319">
    <property type="entry name" value="ZINC FINGER PROTEIN CONSTANS-LIKE 4"/>
    <property type="match status" value="1"/>
</dbReference>
<protein>
    <submittedName>
        <fullName evidence="5">Zinc finger protein CONSTANS-LIKE 4</fullName>
    </submittedName>
</protein>
<keyword evidence="6" id="KW-1185">Reference proteome</keyword>
<dbReference type="InterPro" id="IPR010402">
    <property type="entry name" value="CCT_domain"/>
</dbReference>
<reference evidence="5 6" key="1">
    <citation type="journal article" date="2012" name="Nat. Biotechnol.">
        <title>Draft genome sequence of pigeonpea (Cajanus cajan), an orphan legume crop of resource-poor farmers.</title>
        <authorList>
            <person name="Varshney R.K."/>
            <person name="Chen W."/>
            <person name="Li Y."/>
            <person name="Bharti A.K."/>
            <person name="Saxena R.K."/>
            <person name="Schlueter J.A."/>
            <person name="Donoghue M.T."/>
            <person name="Azam S."/>
            <person name="Fan G."/>
            <person name="Whaley A.M."/>
            <person name="Farmer A.D."/>
            <person name="Sheridan J."/>
            <person name="Iwata A."/>
            <person name="Tuteja R."/>
            <person name="Penmetsa R.V."/>
            <person name="Wu W."/>
            <person name="Upadhyaya H.D."/>
            <person name="Yang S.P."/>
            <person name="Shah T."/>
            <person name="Saxena K.B."/>
            <person name="Michael T."/>
            <person name="McCombie W.R."/>
            <person name="Yang B."/>
            <person name="Zhang G."/>
            <person name="Yang H."/>
            <person name="Wang J."/>
            <person name="Spillane C."/>
            <person name="Cook D.R."/>
            <person name="May G.D."/>
            <person name="Xu X."/>
            <person name="Jackson S.A."/>
        </authorList>
    </citation>
    <scope>NUCLEOTIDE SEQUENCE [LARGE SCALE GENOMIC DNA]</scope>
    <source>
        <strain evidence="6">cv. Asha</strain>
    </source>
</reference>
<dbReference type="EMBL" id="CM003608">
    <property type="protein sequence ID" value="KYP67297.1"/>
    <property type="molecule type" value="Genomic_DNA"/>
</dbReference>
<dbReference type="Pfam" id="PF06203">
    <property type="entry name" value="CCT"/>
    <property type="match status" value="1"/>
</dbReference>
<dbReference type="GO" id="GO:0005634">
    <property type="term" value="C:nucleus"/>
    <property type="evidence" value="ECO:0007669"/>
    <property type="project" value="UniProtKB-SubCell"/>
</dbReference>
<dbReference type="GO" id="GO:0003700">
    <property type="term" value="F:DNA-binding transcription factor activity"/>
    <property type="evidence" value="ECO:0007669"/>
    <property type="project" value="TreeGrafter"/>
</dbReference>
<dbReference type="Proteomes" id="UP000075243">
    <property type="component" value="Chromosome 6"/>
</dbReference>
<gene>
    <name evidence="5" type="ORF">KK1_013623</name>
</gene>
<dbReference type="PANTHER" id="PTHR31319:SF103">
    <property type="entry name" value="CCT MOTIF FAMILY PROTEIN"/>
    <property type="match status" value="1"/>
</dbReference>
<evidence type="ECO:0000256" key="1">
    <source>
        <dbReference type="ARBA" id="ARBA00004123"/>
    </source>
</evidence>
<dbReference type="InterPro" id="IPR045281">
    <property type="entry name" value="CONSTANS-like"/>
</dbReference>
<name>A0A151TJS9_CAJCA</name>
<dbReference type="AlphaFoldDB" id="A0A151TJS9"/>
<dbReference type="PROSITE" id="PS51017">
    <property type="entry name" value="CCT"/>
    <property type="match status" value="1"/>
</dbReference>
<evidence type="ECO:0000259" key="4">
    <source>
        <dbReference type="PROSITE" id="PS51017"/>
    </source>
</evidence>
<feature type="domain" description="CCT" evidence="4">
    <location>
        <begin position="91"/>
        <end position="133"/>
    </location>
</feature>
<evidence type="ECO:0000256" key="3">
    <source>
        <dbReference type="PROSITE-ProRule" id="PRU00357"/>
    </source>
</evidence>
<comment type="subcellular location">
    <subcellularLocation>
        <location evidence="1 3">Nucleus</location>
    </subcellularLocation>
</comment>
<sequence length="181" mass="21053">MSAYNHHPLSHAYETASNFIHRSFSCNSFEGNTFEAHPHTFMQWHSPENTFFTGQIRRVCSTGDLQSAKATDVCRTEEGNLKVGRYSAEERQQKISKYRAKRSQRKFNKIIKYACRKTLADNRTRIRGRFARNEEIKVSSSTSTIEECEDEFWVNNIGSSYIALLLLLETTFTYSYFLYIG</sequence>
<accession>A0A151TJS9</accession>
<dbReference type="Gramene" id="C.cajan_13216.t">
    <property type="protein sequence ID" value="C.cajan_13216.t"/>
    <property type="gene ID" value="C.cajan_13216"/>
</dbReference>
<organism evidence="5 6">
    <name type="scientific">Cajanus cajan</name>
    <name type="common">Pigeon pea</name>
    <name type="synonym">Cajanus indicus</name>
    <dbReference type="NCBI Taxonomy" id="3821"/>
    <lineage>
        <taxon>Eukaryota</taxon>
        <taxon>Viridiplantae</taxon>
        <taxon>Streptophyta</taxon>
        <taxon>Embryophyta</taxon>
        <taxon>Tracheophyta</taxon>
        <taxon>Spermatophyta</taxon>
        <taxon>Magnoliopsida</taxon>
        <taxon>eudicotyledons</taxon>
        <taxon>Gunneridae</taxon>
        <taxon>Pentapetalae</taxon>
        <taxon>rosids</taxon>
        <taxon>fabids</taxon>
        <taxon>Fabales</taxon>
        <taxon>Fabaceae</taxon>
        <taxon>Papilionoideae</taxon>
        <taxon>50 kb inversion clade</taxon>
        <taxon>NPAAA clade</taxon>
        <taxon>indigoferoid/millettioid clade</taxon>
        <taxon>Phaseoleae</taxon>
        <taxon>Cajanus</taxon>
    </lineage>
</organism>
<evidence type="ECO:0000313" key="6">
    <source>
        <dbReference type="Proteomes" id="UP000075243"/>
    </source>
</evidence>
<dbReference type="GO" id="GO:0009909">
    <property type="term" value="P:regulation of flower development"/>
    <property type="evidence" value="ECO:0007669"/>
    <property type="project" value="InterPro"/>
</dbReference>
<keyword evidence="2 3" id="KW-0539">Nucleus</keyword>